<sequence>MISFLKNLCWRAVYPWPRSIVEGIRPLRISVCPESRFAECERLFDENTAHGIPANHRDEYQSSLRSGRLLTLIAEDANEVVGTFGVQYLEQKKSYWLCYLFISPKHHRKCIGTTLFFASIALLPQNHPDVSVCICNLHGTAGFYKRLGFLQVGEVDLPEGERSQVATLYLWPRAAKKIRAWLFAAGTRLPEPGYGIPIISLAPPPAPSPETPIHPPSPQ</sequence>
<evidence type="ECO:0000313" key="2">
    <source>
        <dbReference type="EMBL" id="RBP42388.1"/>
    </source>
</evidence>
<dbReference type="Pfam" id="PF13673">
    <property type="entry name" value="Acetyltransf_10"/>
    <property type="match status" value="1"/>
</dbReference>
<dbReference type="InterPro" id="IPR000182">
    <property type="entry name" value="GNAT_dom"/>
</dbReference>
<evidence type="ECO:0000313" key="3">
    <source>
        <dbReference type="Proteomes" id="UP000253426"/>
    </source>
</evidence>
<protein>
    <submittedName>
        <fullName evidence="2">Acetyltransferase (GNAT) family protein</fullName>
    </submittedName>
</protein>
<comment type="caution">
    <text evidence="2">The sequence shown here is derived from an EMBL/GenBank/DDBJ whole genome shotgun (WGS) entry which is preliminary data.</text>
</comment>
<name>A0A366HHY9_9BACT</name>
<dbReference type="OrthoDB" id="7925327at2"/>
<dbReference type="AlphaFoldDB" id="A0A366HHY9"/>
<keyword evidence="2" id="KW-0808">Transferase</keyword>
<dbReference type="Proteomes" id="UP000253426">
    <property type="component" value="Unassembled WGS sequence"/>
</dbReference>
<gene>
    <name evidence="2" type="ORF">DES53_10694</name>
</gene>
<dbReference type="CDD" id="cd04301">
    <property type="entry name" value="NAT_SF"/>
    <property type="match status" value="1"/>
</dbReference>
<dbReference type="PROSITE" id="PS51186">
    <property type="entry name" value="GNAT"/>
    <property type="match status" value="1"/>
</dbReference>
<evidence type="ECO:0000259" key="1">
    <source>
        <dbReference type="PROSITE" id="PS51186"/>
    </source>
</evidence>
<keyword evidence="3" id="KW-1185">Reference proteome</keyword>
<dbReference type="EMBL" id="QNRR01000006">
    <property type="protein sequence ID" value="RBP42388.1"/>
    <property type="molecule type" value="Genomic_DNA"/>
</dbReference>
<dbReference type="SUPFAM" id="SSF55729">
    <property type="entry name" value="Acyl-CoA N-acyltransferases (Nat)"/>
    <property type="match status" value="1"/>
</dbReference>
<reference evidence="2 3" key="1">
    <citation type="submission" date="2018-06" db="EMBL/GenBank/DDBJ databases">
        <title>Genomic Encyclopedia of Type Strains, Phase IV (KMG-IV): sequencing the most valuable type-strain genomes for metagenomic binning, comparative biology and taxonomic classification.</title>
        <authorList>
            <person name="Goeker M."/>
        </authorList>
    </citation>
    <scope>NUCLEOTIDE SEQUENCE [LARGE SCALE GENOMIC DNA]</scope>
    <source>
        <strain evidence="2 3">DSM 25532</strain>
    </source>
</reference>
<dbReference type="GO" id="GO:0016747">
    <property type="term" value="F:acyltransferase activity, transferring groups other than amino-acyl groups"/>
    <property type="evidence" value="ECO:0007669"/>
    <property type="project" value="InterPro"/>
</dbReference>
<organism evidence="2 3">
    <name type="scientific">Roseimicrobium gellanilyticum</name>
    <dbReference type="NCBI Taxonomy" id="748857"/>
    <lineage>
        <taxon>Bacteria</taxon>
        <taxon>Pseudomonadati</taxon>
        <taxon>Verrucomicrobiota</taxon>
        <taxon>Verrucomicrobiia</taxon>
        <taxon>Verrucomicrobiales</taxon>
        <taxon>Verrucomicrobiaceae</taxon>
        <taxon>Roseimicrobium</taxon>
    </lineage>
</organism>
<dbReference type="RefSeq" id="WP_113959524.1">
    <property type="nucleotide sequence ID" value="NZ_QNRR01000006.1"/>
</dbReference>
<accession>A0A366HHY9</accession>
<dbReference type="InterPro" id="IPR016181">
    <property type="entry name" value="Acyl_CoA_acyltransferase"/>
</dbReference>
<proteinExistence type="predicted"/>
<dbReference type="Gene3D" id="3.40.630.30">
    <property type="match status" value="1"/>
</dbReference>
<feature type="domain" description="N-acetyltransferase" evidence="1">
    <location>
        <begin position="27"/>
        <end position="174"/>
    </location>
</feature>